<evidence type="ECO:0000259" key="2">
    <source>
        <dbReference type="Pfam" id="PF13477"/>
    </source>
</evidence>
<dbReference type="Gene3D" id="3.40.50.2000">
    <property type="entry name" value="Glycogen Phosphorylase B"/>
    <property type="match status" value="2"/>
</dbReference>
<dbReference type="Proteomes" id="UP000593994">
    <property type="component" value="Chromosome"/>
</dbReference>
<evidence type="ECO:0000313" key="3">
    <source>
        <dbReference type="EMBL" id="QOY51424.1"/>
    </source>
</evidence>
<keyword evidence="4" id="KW-1185">Reference proteome</keyword>
<dbReference type="InterPro" id="IPR001296">
    <property type="entry name" value="Glyco_trans_1"/>
</dbReference>
<dbReference type="KEGG" id="sbal:HUE88_09870"/>
<accession>A0A7S7LVB8</accession>
<dbReference type="SUPFAM" id="SSF53756">
    <property type="entry name" value="UDP-Glycosyltransferase/glycogen phosphorylase"/>
    <property type="match status" value="1"/>
</dbReference>
<sequence>MSKNILEFCLSPDLGGLELCAIEYFKYFKTQTYSYLCVAPNKKLDIYLEDENKFTLKRNKLFPILPAFKLAKFIDKNDIDVVHFHWTKDIATVVLGKVLSKRKPKIIQTRHMTMTRFKNDFYHKWLYKNIDTIHAVTYQVKGQLEQFIPSEIRPKLEMVYLGVNEILVNDEKIINLKEQYNIKDEFIVGIVGRIEESKGQYLVIEAIAKLKKLNIKALIVGHAMDESYMAELKLKIKELEIEDKIIFTGFTKDVNEHIKLCDVTVLATPKETFGLVVIESMINKVPVIATANGGPLEIIDNEEDGLLFDRTTENLVEKIELLFINTELKNKLALNGYKKVKEVFDKNTQMQKMYEVIDES</sequence>
<dbReference type="GO" id="GO:0016757">
    <property type="term" value="F:glycosyltransferase activity"/>
    <property type="evidence" value="ECO:0007669"/>
    <property type="project" value="InterPro"/>
</dbReference>
<dbReference type="CDD" id="cd03801">
    <property type="entry name" value="GT4_PimA-like"/>
    <property type="match status" value="1"/>
</dbReference>
<dbReference type="Pfam" id="PF00534">
    <property type="entry name" value="Glycos_transf_1"/>
    <property type="match status" value="1"/>
</dbReference>
<dbReference type="RefSeq" id="WP_194368589.1">
    <property type="nucleotide sequence ID" value="NZ_CP054492.1"/>
</dbReference>
<feature type="domain" description="Glycosyltransferase subfamily 4-like N-terminal" evidence="2">
    <location>
        <begin position="12"/>
        <end position="135"/>
    </location>
</feature>
<dbReference type="InterPro" id="IPR028098">
    <property type="entry name" value="Glyco_trans_4-like_N"/>
</dbReference>
<protein>
    <submittedName>
        <fullName evidence="3">Glycosyltransferase family 4 protein</fullName>
    </submittedName>
</protein>
<organism evidence="3 4">
    <name type="scientific">Candidatus Sulfurimonas baltica</name>
    <dbReference type="NCBI Taxonomy" id="2740404"/>
    <lineage>
        <taxon>Bacteria</taxon>
        <taxon>Pseudomonadati</taxon>
        <taxon>Campylobacterota</taxon>
        <taxon>Epsilonproteobacteria</taxon>
        <taxon>Campylobacterales</taxon>
        <taxon>Sulfurimonadaceae</taxon>
        <taxon>Sulfurimonas</taxon>
    </lineage>
</organism>
<proteinExistence type="predicted"/>
<dbReference type="EMBL" id="CP054492">
    <property type="protein sequence ID" value="QOY51424.1"/>
    <property type="molecule type" value="Genomic_DNA"/>
</dbReference>
<dbReference type="AlphaFoldDB" id="A0A7S7LVB8"/>
<dbReference type="PANTHER" id="PTHR12526">
    <property type="entry name" value="GLYCOSYLTRANSFERASE"/>
    <property type="match status" value="1"/>
</dbReference>
<evidence type="ECO:0000259" key="1">
    <source>
        <dbReference type="Pfam" id="PF00534"/>
    </source>
</evidence>
<keyword evidence="3" id="KW-0808">Transferase</keyword>
<feature type="domain" description="Glycosyl transferase family 1" evidence="1">
    <location>
        <begin position="176"/>
        <end position="338"/>
    </location>
</feature>
<dbReference type="Pfam" id="PF13477">
    <property type="entry name" value="Glyco_trans_4_2"/>
    <property type="match status" value="1"/>
</dbReference>
<gene>
    <name evidence="3" type="ORF">HUE88_09870</name>
</gene>
<evidence type="ECO:0000313" key="4">
    <source>
        <dbReference type="Proteomes" id="UP000593994"/>
    </source>
</evidence>
<reference evidence="3 4" key="1">
    <citation type="submission" date="2020-05" db="EMBL/GenBank/DDBJ databases">
        <title>Sulfurimonas marisnigri, sp. nov., and Sulfurimonas baltica, sp. nov., manganese oxide reducing chemolithoautotrophs of the class Epsilonproteobacteria isolated from the pelagic redoxclines of the Black and Baltic Seas and emended description of the genus Sulfurimonas.</title>
        <authorList>
            <person name="Henkel J.V."/>
            <person name="Laudan C."/>
            <person name="Werner J."/>
            <person name="Neu T."/>
            <person name="Plewe S."/>
            <person name="Sproer C."/>
            <person name="Bunk B."/>
            <person name="Schulz-Vogt H.N."/>
        </authorList>
    </citation>
    <scope>NUCLEOTIDE SEQUENCE [LARGE SCALE GENOMIC DNA]</scope>
    <source>
        <strain evidence="3 4">GD2</strain>
    </source>
</reference>
<name>A0A7S7LVB8_9BACT</name>